<sequence length="38" mass="4633">MKFANTRLSIRKIRIRKDIQDLYSILTRVSIHQMNLMQ</sequence>
<evidence type="ECO:0000313" key="1">
    <source>
        <dbReference type="EMBL" id="EMY78954.1"/>
    </source>
</evidence>
<protein>
    <submittedName>
        <fullName evidence="1">Uncharacterized protein</fullName>
    </submittedName>
</protein>
<comment type="caution">
    <text evidence="1">The sequence shown here is derived from an EMBL/GenBank/DDBJ whole genome shotgun (WGS) entry which is preliminary data.</text>
</comment>
<dbReference type="Proteomes" id="UP000012313">
    <property type="component" value="Unassembled WGS sequence"/>
</dbReference>
<reference evidence="1" key="1">
    <citation type="submission" date="2013-03" db="EMBL/GenBank/DDBJ databases">
        <authorList>
            <person name="Harkins D.M."/>
            <person name="Durkin A.S."/>
            <person name="Brinkac L.M."/>
            <person name="Haft D.H."/>
            <person name="Selengut J.D."/>
            <person name="Sanka R."/>
            <person name="DePew J."/>
            <person name="Purushe J."/>
            <person name="Hartskeerl R.A."/>
            <person name="Ahmed A."/>
            <person name="van der Linden H."/>
            <person name="Goris M.G.A."/>
            <person name="Vinetz J.M."/>
            <person name="Sutton G.G."/>
            <person name="Nierman W.C."/>
            <person name="Fouts D.E."/>
        </authorList>
    </citation>
    <scope>NUCLEOTIDE SEQUENCE [LARGE SCALE GENOMIC DNA]</scope>
    <source>
        <strain evidence="1">ICFT</strain>
    </source>
</reference>
<dbReference type="EMBL" id="AOHC02000015">
    <property type="protein sequence ID" value="EMY78954.1"/>
    <property type="molecule type" value="Genomic_DNA"/>
</dbReference>
<proteinExistence type="predicted"/>
<evidence type="ECO:0000313" key="2">
    <source>
        <dbReference type="Proteomes" id="UP000012313"/>
    </source>
</evidence>
<name>N1WPB2_9LEPT</name>
<accession>N1WPB2</accession>
<gene>
    <name evidence="1" type="ORF">LEP1GSC060_0795</name>
</gene>
<organism evidence="1 2">
    <name type="scientific">Leptospira weilii serovar Ranarum str. ICFT</name>
    <dbReference type="NCBI Taxonomy" id="1218598"/>
    <lineage>
        <taxon>Bacteria</taxon>
        <taxon>Pseudomonadati</taxon>
        <taxon>Spirochaetota</taxon>
        <taxon>Spirochaetia</taxon>
        <taxon>Leptospirales</taxon>
        <taxon>Leptospiraceae</taxon>
        <taxon>Leptospira</taxon>
    </lineage>
</organism>
<dbReference type="AlphaFoldDB" id="N1WPB2"/>
<keyword evidence="2" id="KW-1185">Reference proteome</keyword>